<gene>
    <name evidence="1" type="ORF">C5167_024152</name>
</gene>
<dbReference type="EMBL" id="CM010719">
    <property type="protein sequence ID" value="RZC62398.1"/>
    <property type="molecule type" value="Genomic_DNA"/>
</dbReference>
<dbReference type="Proteomes" id="UP000316621">
    <property type="component" value="Chromosome 5"/>
</dbReference>
<accession>A0A4Y7JRG8</accession>
<proteinExistence type="predicted"/>
<evidence type="ECO:0000313" key="2">
    <source>
        <dbReference type="Proteomes" id="UP000316621"/>
    </source>
</evidence>
<organism evidence="1 2">
    <name type="scientific">Papaver somniferum</name>
    <name type="common">Opium poppy</name>
    <dbReference type="NCBI Taxonomy" id="3469"/>
    <lineage>
        <taxon>Eukaryota</taxon>
        <taxon>Viridiplantae</taxon>
        <taxon>Streptophyta</taxon>
        <taxon>Embryophyta</taxon>
        <taxon>Tracheophyta</taxon>
        <taxon>Spermatophyta</taxon>
        <taxon>Magnoliopsida</taxon>
        <taxon>Ranunculales</taxon>
        <taxon>Papaveraceae</taxon>
        <taxon>Papaveroideae</taxon>
        <taxon>Papaver</taxon>
    </lineage>
</organism>
<evidence type="ECO:0000313" key="1">
    <source>
        <dbReference type="EMBL" id="RZC62398.1"/>
    </source>
</evidence>
<keyword evidence="2" id="KW-1185">Reference proteome</keyword>
<dbReference type="AlphaFoldDB" id="A0A4Y7JRG8"/>
<reference evidence="1 2" key="1">
    <citation type="journal article" date="2018" name="Science">
        <title>The opium poppy genome and morphinan production.</title>
        <authorList>
            <person name="Guo L."/>
            <person name="Winzer T."/>
            <person name="Yang X."/>
            <person name="Li Y."/>
            <person name="Ning Z."/>
            <person name="He Z."/>
            <person name="Teodor R."/>
            <person name="Lu Y."/>
            <person name="Bowser T.A."/>
            <person name="Graham I.A."/>
            <person name="Ye K."/>
        </authorList>
    </citation>
    <scope>NUCLEOTIDE SEQUENCE [LARGE SCALE GENOMIC DNA]</scope>
    <source>
        <strain evidence="2">cv. HN1</strain>
        <tissue evidence="1">Leaves</tissue>
    </source>
</reference>
<sequence length="68" mass="7725">MLWLRDELGETEIQIVACCEEVTCTGIMVWEQRVWLGIIHRLLCRPKSQLSAALGVAFEGISSMWFVA</sequence>
<name>A0A4Y7JRG8_PAPSO</name>
<dbReference type="Gramene" id="RZC62398">
    <property type="protein sequence ID" value="RZC62398"/>
    <property type="gene ID" value="C5167_024152"/>
</dbReference>
<protein>
    <submittedName>
        <fullName evidence="1">Uncharacterized protein</fullName>
    </submittedName>
</protein>